<proteinExistence type="predicted"/>
<dbReference type="SUPFAM" id="SSF47473">
    <property type="entry name" value="EF-hand"/>
    <property type="match status" value="1"/>
</dbReference>
<evidence type="ECO:0000259" key="3">
    <source>
        <dbReference type="PROSITE" id="PS50222"/>
    </source>
</evidence>
<evidence type="ECO:0000256" key="2">
    <source>
        <dbReference type="SAM" id="SignalP"/>
    </source>
</evidence>
<name>I2Q473_9BACT</name>
<dbReference type="EMBL" id="JH600068">
    <property type="protein sequence ID" value="EIG54579.1"/>
    <property type="molecule type" value="Genomic_DNA"/>
</dbReference>
<dbReference type="OrthoDB" id="5461251at2"/>
<feature type="chain" id="PRO_5003663064" description="EF-hand domain-containing protein" evidence="2">
    <location>
        <begin position="22"/>
        <end position="155"/>
    </location>
</feature>
<dbReference type="STRING" id="596152.DesU5LDRAFT_2936"/>
<feature type="compositionally biased region" description="Low complexity" evidence="1">
    <location>
        <begin position="58"/>
        <end position="82"/>
    </location>
</feature>
<dbReference type="PROSITE" id="PS00018">
    <property type="entry name" value="EF_HAND_1"/>
    <property type="match status" value="1"/>
</dbReference>
<feature type="signal peptide" evidence="2">
    <location>
        <begin position="1"/>
        <end position="21"/>
    </location>
</feature>
<dbReference type="HOGENOM" id="CLU_1755901_0_0_7"/>
<feature type="compositionally biased region" description="Low complexity" evidence="1">
    <location>
        <begin position="35"/>
        <end position="49"/>
    </location>
</feature>
<dbReference type="CDD" id="cd00051">
    <property type="entry name" value="EFh"/>
    <property type="match status" value="1"/>
</dbReference>
<dbReference type="GO" id="GO:0005509">
    <property type="term" value="F:calcium ion binding"/>
    <property type="evidence" value="ECO:0007669"/>
    <property type="project" value="InterPro"/>
</dbReference>
<organism evidence="4">
    <name type="scientific">Desulfovibrio sp. U5L</name>
    <dbReference type="NCBI Taxonomy" id="596152"/>
    <lineage>
        <taxon>Bacteria</taxon>
        <taxon>Pseudomonadati</taxon>
        <taxon>Thermodesulfobacteriota</taxon>
        <taxon>Desulfovibrionia</taxon>
        <taxon>Desulfovibrionales</taxon>
        <taxon>Desulfovibrionaceae</taxon>
        <taxon>Desulfovibrio</taxon>
    </lineage>
</organism>
<evidence type="ECO:0000256" key="1">
    <source>
        <dbReference type="SAM" id="MobiDB-lite"/>
    </source>
</evidence>
<evidence type="ECO:0000313" key="4">
    <source>
        <dbReference type="EMBL" id="EIG54579.1"/>
    </source>
</evidence>
<gene>
    <name evidence="4" type="ORF">DesU5LDRAFT_2936</name>
</gene>
<dbReference type="InterPro" id="IPR011992">
    <property type="entry name" value="EF-hand-dom_pair"/>
</dbReference>
<dbReference type="eggNOG" id="ENOG5031850">
    <property type="taxonomic scope" value="Bacteria"/>
</dbReference>
<protein>
    <recommendedName>
        <fullName evidence="3">EF-hand domain-containing protein</fullName>
    </recommendedName>
</protein>
<dbReference type="InterPro" id="IPR018247">
    <property type="entry name" value="EF_Hand_1_Ca_BS"/>
</dbReference>
<dbReference type="PROSITE" id="PS50222">
    <property type="entry name" value="EF_HAND_2"/>
    <property type="match status" value="1"/>
</dbReference>
<sequence length="155" mass="16183">MKMSALSPVLLSLVLLGAGCAAKNEAPAPTAPRTSYPSPDYPPQAAAPQAPVPPAERTATSQATAPVAQATPPMAPAGGSPRPDGPPRPGMLFDMMDTDRNGRVTLEEWRAFQDKAFRRMDKNNDNVLTREEMAASLPPRHGPGGPGGPGPRPAQ</sequence>
<feature type="region of interest" description="Disordered" evidence="1">
    <location>
        <begin position="24"/>
        <end position="96"/>
    </location>
</feature>
<dbReference type="AlphaFoldDB" id="I2Q473"/>
<accession>I2Q473</accession>
<dbReference type="Pfam" id="PF13202">
    <property type="entry name" value="EF-hand_5"/>
    <property type="match status" value="2"/>
</dbReference>
<dbReference type="InterPro" id="IPR002048">
    <property type="entry name" value="EF_hand_dom"/>
</dbReference>
<feature type="domain" description="EF-hand" evidence="3">
    <location>
        <begin position="108"/>
        <end position="143"/>
    </location>
</feature>
<feature type="region of interest" description="Disordered" evidence="1">
    <location>
        <begin position="132"/>
        <end position="155"/>
    </location>
</feature>
<dbReference type="Gene3D" id="1.10.238.10">
    <property type="entry name" value="EF-hand"/>
    <property type="match status" value="1"/>
</dbReference>
<feature type="compositionally biased region" description="Pro residues" evidence="1">
    <location>
        <begin position="146"/>
        <end position="155"/>
    </location>
</feature>
<dbReference type="PROSITE" id="PS51257">
    <property type="entry name" value="PROKAR_LIPOPROTEIN"/>
    <property type="match status" value="1"/>
</dbReference>
<reference evidence="4" key="1">
    <citation type="submission" date="2011-11" db="EMBL/GenBank/DDBJ databases">
        <title>Improved High-Quality Draft sequence of Desulfovibrio sp. U5L.</title>
        <authorList>
            <consortium name="US DOE Joint Genome Institute"/>
            <person name="Lucas S."/>
            <person name="Han J."/>
            <person name="Lapidus A."/>
            <person name="Cheng J.-F."/>
            <person name="Goodwin L."/>
            <person name="Pitluck S."/>
            <person name="Peters L."/>
            <person name="Ovchinnikova G."/>
            <person name="Held B."/>
            <person name="Detter J.C."/>
            <person name="Han C."/>
            <person name="Tapia R."/>
            <person name="Land M."/>
            <person name="Hauser L."/>
            <person name="Kyrpides N."/>
            <person name="Ivanova N."/>
            <person name="Pagani I."/>
            <person name="Gabster J."/>
            <person name="Walker C."/>
            <person name="Stolyar S."/>
            <person name="Stahl D."/>
            <person name="Arkin A."/>
            <person name="Dehal P."/>
            <person name="Hazen T."/>
            <person name="Woyke T."/>
        </authorList>
    </citation>
    <scope>NUCLEOTIDE SEQUENCE [LARGE SCALE GENOMIC DNA]</scope>
    <source>
        <strain evidence="4">U5L</strain>
    </source>
</reference>
<keyword evidence="2" id="KW-0732">Signal</keyword>